<comment type="similarity">
    <text evidence="1">Belongs to the TolB family.</text>
</comment>
<evidence type="ECO:0000256" key="1">
    <source>
        <dbReference type="ARBA" id="ARBA00009820"/>
    </source>
</evidence>
<protein>
    <submittedName>
        <fullName evidence="3">CehA/McbA family metallohydrolase</fullName>
    </submittedName>
</protein>
<dbReference type="Proteomes" id="UP001626537">
    <property type="component" value="Chromosome"/>
</dbReference>
<keyword evidence="2" id="KW-0732">Signal</keyword>
<feature type="signal peptide" evidence="2">
    <location>
        <begin position="1"/>
        <end position="21"/>
    </location>
</feature>
<evidence type="ECO:0000256" key="2">
    <source>
        <dbReference type="SAM" id="SignalP"/>
    </source>
</evidence>
<dbReference type="SUPFAM" id="SSF82171">
    <property type="entry name" value="DPP6 N-terminal domain-like"/>
    <property type="match status" value="1"/>
</dbReference>
<reference evidence="3 4" key="1">
    <citation type="submission" date="2023-10" db="EMBL/GenBank/DDBJ databases">
        <title>Two novel species belonging to the OM43/NOR5 clade.</title>
        <authorList>
            <person name="Park M."/>
        </authorList>
    </citation>
    <scope>NUCLEOTIDE SEQUENCE [LARGE SCALE GENOMIC DNA]</scope>
    <source>
        <strain evidence="3 4">IMCC43200</strain>
    </source>
</reference>
<dbReference type="PANTHER" id="PTHR36842:SF1">
    <property type="entry name" value="PROTEIN TOLB"/>
    <property type="match status" value="1"/>
</dbReference>
<organism evidence="3 4">
    <name type="scientific">Congregibacter variabilis</name>
    <dbReference type="NCBI Taxonomy" id="3081200"/>
    <lineage>
        <taxon>Bacteria</taxon>
        <taxon>Pseudomonadati</taxon>
        <taxon>Pseudomonadota</taxon>
        <taxon>Gammaproteobacteria</taxon>
        <taxon>Cellvibrionales</taxon>
        <taxon>Halieaceae</taxon>
        <taxon>Congregibacter</taxon>
    </lineage>
</organism>
<dbReference type="RefSeq" id="WP_407348675.1">
    <property type="nucleotide sequence ID" value="NZ_CP136864.1"/>
</dbReference>
<feature type="chain" id="PRO_5045191072" evidence="2">
    <location>
        <begin position="22"/>
        <end position="808"/>
    </location>
</feature>
<dbReference type="Gene3D" id="2.120.10.30">
    <property type="entry name" value="TolB, C-terminal domain"/>
    <property type="match status" value="3"/>
</dbReference>
<dbReference type="InterPro" id="IPR011659">
    <property type="entry name" value="WD40"/>
</dbReference>
<evidence type="ECO:0000313" key="3">
    <source>
        <dbReference type="EMBL" id="WOJ94036.1"/>
    </source>
</evidence>
<accession>A0ABZ0I7J0</accession>
<dbReference type="EMBL" id="CP136864">
    <property type="protein sequence ID" value="WOJ94036.1"/>
    <property type="molecule type" value="Genomic_DNA"/>
</dbReference>
<dbReference type="NCBIfam" id="NF038032">
    <property type="entry name" value="CehA_McbA_metalo"/>
    <property type="match status" value="1"/>
</dbReference>
<keyword evidence="4" id="KW-1185">Reference proteome</keyword>
<evidence type="ECO:0000313" key="4">
    <source>
        <dbReference type="Proteomes" id="UP001626537"/>
    </source>
</evidence>
<dbReference type="PANTHER" id="PTHR36842">
    <property type="entry name" value="PROTEIN TOLB HOMOLOG"/>
    <property type="match status" value="1"/>
</dbReference>
<proteinExistence type="inferred from homology"/>
<gene>
    <name evidence="3" type="ORF">R0135_02425</name>
</gene>
<name>A0ABZ0I7J0_9GAMM</name>
<dbReference type="InterPro" id="IPR011042">
    <property type="entry name" value="6-blade_b-propeller_TolB-like"/>
</dbReference>
<sequence>MNLTRLTACAALLTIAFPGYAQWEHRYPKVDTYGHHTYLEQEDLPIVSSGPIDPAPSPDGQSLAFAHQGWIWLMDLETGKATRLTSGADVDGRPRWSPSADRIVFVRDTGLDTQIVIKALPDGSEILINSPAIDLDPEFTQDGDSIYYTSAKSGTPDIWKRHIATGVEERLTDNRRMTRGARSVSSGGFIYMGQSGPSRTIRYRNPLEGTDVLLNEQGWHPHITPDAHPNGQAVVFGIGDGNSNRIAVMDRDRPDLYRWLTGPGMRALTPAFSADGSTVYFSRSDGAQQFHLMSVPTAGGAISDIEVTSFDHGTPLGKVSLTVSGVDGPLPARVSILRADGHPVVSPDGPTYSDIQNGGAFFYTDGRLSLDLPPAKYTVKAVNGPFSTPTEASFTVRAGQTAKVALALEFVWDSKAAGYVSADHHIHLNASGVHDLAISDLLPLMAGEQLDHVAPMAWNQYNRFVDTDRLGNRVRGEGSAEAVLSQEVRSGFHGHVGLIGADKAFAPWFFEPGSPLFDTRDHSNGDAVAFAQANGFLPTYVHPVAGHEDPFDDLTANAPPYELILDGVLSEGVGIELVCMWTSPLGTAETWYRFLNIGQPMPATSGTDMMANFYRTPAMGTARAYLPAAGGAATFDEAVQTTLAGKGFLTTGPALLFSVDGTKPGGAVKSGKQRWSLELASVKPVEKVDIIVNGEVVATFEGISAGETKVYSGESVLPSGGWIAARAHGGPDGWPSMSPTHFAHSAPIWINEIGSTEPEAAKSAARDLMDLLDFSQSRFISAYKRGDTPKLDARFAKARKVLTGLIGN</sequence>
<dbReference type="Pfam" id="PF07676">
    <property type="entry name" value="PD40"/>
    <property type="match status" value="2"/>
</dbReference>